<protein>
    <submittedName>
        <fullName evidence="2">DNA repair ATPase</fullName>
    </submittedName>
</protein>
<dbReference type="SUPFAM" id="SSF58100">
    <property type="entry name" value="Bacterial hemolysins"/>
    <property type="match status" value="1"/>
</dbReference>
<dbReference type="HOGENOM" id="CLU_1265460_0_0_7"/>
<dbReference type="Pfam" id="PF11172">
    <property type="entry name" value="DUF2959"/>
    <property type="match status" value="1"/>
</dbReference>
<sequence length="223" mass="25130">MPMTDFVLQRVALLLLLGAWWFVSSGCQSTYYAALEQLGYHKRDLLVTRVKDARDSQEEAKEQFKSALEKFGDVLQFDGGALEDKYNELKAELDRSESSASAVHNRIEAVENVSEALFQEWEGELAQYTNENLRRDSARQLNAARKRYTSLMRSMKRAESKIAPVLSAFRDQVLYLKHNLNAQAIASLQGELTSIETNIDALIREMETAIAEADAFIKALGSS</sequence>
<reference evidence="2 3" key="1">
    <citation type="journal article" date="2014" name="Nature">
        <title>An environmental bacterial taxon with a large and distinct metabolic repertoire.</title>
        <authorList>
            <person name="Wilson M.C."/>
            <person name="Mori T."/>
            <person name="Ruckert C."/>
            <person name="Uria A.R."/>
            <person name="Helf M.J."/>
            <person name="Takada K."/>
            <person name="Gernert C."/>
            <person name="Steffens U.A."/>
            <person name="Heycke N."/>
            <person name="Schmitt S."/>
            <person name="Rinke C."/>
            <person name="Helfrich E.J."/>
            <person name="Brachmann A.O."/>
            <person name="Gurgui C."/>
            <person name="Wakimoto T."/>
            <person name="Kracht M."/>
            <person name="Crusemann M."/>
            <person name="Hentschel U."/>
            <person name="Abe I."/>
            <person name="Matsunaga S."/>
            <person name="Kalinowski J."/>
            <person name="Takeyama H."/>
            <person name="Piel J."/>
        </authorList>
    </citation>
    <scope>NUCLEOTIDE SEQUENCE [LARGE SCALE GENOMIC DNA]</scope>
    <source>
        <strain evidence="3">TSY2</strain>
    </source>
</reference>
<feature type="coiled-coil region" evidence="1">
    <location>
        <begin position="185"/>
        <end position="212"/>
    </location>
</feature>
<dbReference type="PATRIC" id="fig|1429439.4.peg.114"/>
<gene>
    <name evidence="2" type="ORF">ETSY2_00655</name>
</gene>
<accession>W4MH31</accession>
<keyword evidence="3" id="KW-1185">Reference proteome</keyword>
<dbReference type="AlphaFoldDB" id="W4MH31"/>
<dbReference type="Proteomes" id="UP000019140">
    <property type="component" value="Unassembled WGS sequence"/>
</dbReference>
<name>W4MH31_9BACT</name>
<dbReference type="EMBL" id="AZHX01000022">
    <property type="protein sequence ID" value="ETX09246.1"/>
    <property type="molecule type" value="Genomic_DNA"/>
</dbReference>
<evidence type="ECO:0000256" key="1">
    <source>
        <dbReference type="SAM" id="Coils"/>
    </source>
</evidence>
<comment type="caution">
    <text evidence="2">The sequence shown here is derived from an EMBL/GenBank/DDBJ whole genome shotgun (WGS) entry which is preliminary data.</text>
</comment>
<evidence type="ECO:0000313" key="3">
    <source>
        <dbReference type="Proteomes" id="UP000019140"/>
    </source>
</evidence>
<evidence type="ECO:0000313" key="2">
    <source>
        <dbReference type="EMBL" id="ETX09246.1"/>
    </source>
</evidence>
<feature type="coiled-coil region" evidence="1">
    <location>
        <begin position="50"/>
        <end position="106"/>
    </location>
</feature>
<proteinExistence type="predicted"/>
<organism evidence="2 3">
    <name type="scientific">Candidatus Entotheonella gemina</name>
    <dbReference type="NCBI Taxonomy" id="1429439"/>
    <lineage>
        <taxon>Bacteria</taxon>
        <taxon>Pseudomonadati</taxon>
        <taxon>Nitrospinota/Tectimicrobiota group</taxon>
        <taxon>Candidatus Tectimicrobiota</taxon>
        <taxon>Candidatus Entotheonellia</taxon>
        <taxon>Candidatus Entotheonellales</taxon>
        <taxon>Candidatus Entotheonellaceae</taxon>
        <taxon>Candidatus Entotheonella</taxon>
    </lineage>
</organism>
<dbReference type="InterPro" id="IPR021342">
    <property type="entry name" value="DUF2959"/>
</dbReference>
<keyword evidence="1" id="KW-0175">Coiled coil</keyword>